<keyword evidence="5" id="KW-1185">Reference proteome</keyword>
<protein>
    <recommendedName>
        <fullName evidence="6">Non-reducing end beta-L-arabinofuranosidase</fullName>
    </recommendedName>
</protein>
<dbReference type="InterPro" id="IPR012878">
    <property type="entry name" value="Beta-AFase-like_GH127_cat"/>
</dbReference>
<feature type="domain" description="Non-reducing end beta-L-arabinofuranosidase-like GH127 catalytic" evidence="1">
    <location>
        <begin position="19"/>
        <end position="428"/>
    </location>
</feature>
<dbReference type="SUPFAM" id="SSF48208">
    <property type="entry name" value="Six-hairpin glycosidases"/>
    <property type="match status" value="1"/>
</dbReference>
<proteinExistence type="predicted"/>
<dbReference type="Pfam" id="PF20736">
    <property type="entry name" value="Glyco_hydro127M"/>
    <property type="match status" value="1"/>
</dbReference>
<gene>
    <name evidence="4" type="ORF">LTR77_000784</name>
</gene>
<dbReference type="AlphaFoldDB" id="A0AAV9PSB2"/>
<accession>A0AAV9PSB2</accession>
<dbReference type="InterPro" id="IPR008928">
    <property type="entry name" value="6-hairpin_glycosidase_sf"/>
</dbReference>
<dbReference type="GeneID" id="89922134"/>
<dbReference type="EMBL" id="JAVRRT010000001">
    <property type="protein sequence ID" value="KAK5175645.1"/>
    <property type="molecule type" value="Genomic_DNA"/>
</dbReference>
<evidence type="ECO:0000259" key="1">
    <source>
        <dbReference type="Pfam" id="PF07944"/>
    </source>
</evidence>
<reference evidence="4 5" key="1">
    <citation type="submission" date="2023-08" db="EMBL/GenBank/DDBJ databases">
        <title>Black Yeasts Isolated from many extreme environments.</title>
        <authorList>
            <person name="Coleine C."/>
            <person name="Stajich J.E."/>
            <person name="Selbmann L."/>
        </authorList>
    </citation>
    <scope>NUCLEOTIDE SEQUENCE [LARGE SCALE GENOMIC DNA]</scope>
    <source>
        <strain evidence="4 5">CCFEE 5935</strain>
    </source>
</reference>
<evidence type="ECO:0000259" key="3">
    <source>
        <dbReference type="Pfam" id="PF20737"/>
    </source>
</evidence>
<sequence length="670" mass="76220">MAYPQNCFAQTTIRDYSLLGRRRHAAASNTLRYQLDVLKKTGRYDAFKLHWHPSYNDPPTVWPIPNHLFWDSDIAKWIEGAAMFLKQQPDQEIEEAIVDLVDMIKSAQQPDGYINIHFTVVGPGRRFTNLRDFHELYNAGHLIEAALAHENTFHDRRLLDPMLKYVDLLCDTFGGGRNQIPGYPGHPEIELALLRLYDHTKNTKHLELANFFLIERGNAHGWFGRHYYDVEAERRGDDPNKRPAFYPERRCLWYHQAHEPIAEQQTVEGHAVRAMYLLTAATDLKRVMPDSVGQKFESAIYRLWDNMVSRKMYITGGIGAIKQWEGFGLDYFLPQGTDEGGCYSETCAAIGVMMFAERLLQIKLDGRFADTMELCLYNAVLTSMSDDGRRFTYVNQLASSDQDPSKREEWFTCACCPPNVLRLLAQIGGYLWTHKIDEAEASAEVAVHLYTSATLKFAVGDTEVQLEQQSNWPWNGDIKFNLKTTLSKLRLRLRIPGWAKSFQISDGCPDLDVNDGYVEIPTAWLASNKTFSLSIPLIPRLIAPHPFTNQHTLSLARGPIVYCVEDIDNPWVEDHFKSTQISQDCKIEERPMQEKTSGDSLVGLTITDGASIIGANSRNNSPSMSLGSCYKSEPIRELHFIPYYHRSNRGGSGQMRVGLRREAPPVGCQT</sequence>
<organism evidence="4 5">
    <name type="scientific">Saxophila tyrrhenica</name>
    <dbReference type="NCBI Taxonomy" id="1690608"/>
    <lineage>
        <taxon>Eukaryota</taxon>
        <taxon>Fungi</taxon>
        <taxon>Dikarya</taxon>
        <taxon>Ascomycota</taxon>
        <taxon>Pezizomycotina</taxon>
        <taxon>Dothideomycetes</taxon>
        <taxon>Dothideomycetidae</taxon>
        <taxon>Mycosphaerellales</taxon>
        <taxon>Extremaceae</taxon>
        <taxon>Saxophila</taxon>
    </lineage>
</organism>
<dbReference type="PANTHER" id="PTHR43465">
    <property type="entry name" value="DUF1680 DOMAIN PROTEIN (AFU_ORTHOLOGUE AFUA_1G08910)"/>
    <property type="match status" value="1"/>
</dbReference>
<evidence type="ECO:0000313" key="5">
    <source>
        <dbReference type="Proteomes" id="UP001337655"/>
    </source>
</evidence>
<dbReference type="Proteomes" id="UP001337655">
    <property type="component" value="Unassembled WGS sequence"/>
</dbReference>
<evidence type="ECO:0000313" key="4">
    <source>
        <dbReference type="EMBL" id="KAK5175645.1"/>
    </source>
</evidence>
<evidence type="ECO:0008006" key="6">
    <source>
        <dbReference type="Google" id="ProtNLM"/>
    </source>
</evidence>
<feature type="domain" description="Non-reducing end beta-L-arabinofuranosidase-like GH127 middle" evidence="2">
    <location>
        <begin position="445"/>
        <end position="528"/>
    </location>
</feature>
<dbReference type="PANTHER" id="PTHR43465:SF2">
    <property type="entry name" value="DUF1680 DOMAIN PROTEIN (AFU_ORTHOLOGUE AFUA_1G08910)"/>
    <property type="match status" value="1"/>
</dbReference>
<dbReference type="Pfam" id="PF07944">
    <property type="entry name" value="Beta-AFase-like_GH127_cat"/>
    <property type="match status" value="1"/>
</dbReference>
<dbReference type="RefSeq" id="XP_064664283.1">
    <property type="nucleotide sequence ID" value="XM_064798049.1"/>
</dbReference>
<name>A0AAV9PSB2_9PEZI</name>
<comment type="caution">
    <text evidence="4">The sequence shown here is derived from an EMBL/GenBank/DDBJ whole genome shotgun (WGS) entry which is preliminary data.</text>
</comment>
<evidence type="ECO:0000259" key="2">
    <source>
        <dbReference type="Pfam" id="PF20736"/>
    </source>
</evidence>
<feature type="domain" description="Non-reducing end beta-L-arabinofuranosidase-like GH127 C-terminal" evidence="3">
    <location>
        <begin position="548"/>
        <end position="657"/>
    </location>
</feature>
<dbReference type="InterPro" id="IPR049174">
    <property type="entry name" value="Beta-AFase-like"/>
</dbReference>
<dbReference type="Pfam" id="PF20737">
    <property type="entry name" value="Glyco_hydro127C"/>
    <property type="match status" value="1"/>
</dbReference>
<dbReference type="InterPro" id="IPR049049">
    <property type="entry name" value="Beta-AFase-like_GH127_C"/>
</dbReference>
<dbReference type="InterPro" id="IPR049046">
    <property type="entry name" value="Beta-AFase-like_GH127_middle"/>
</dbReference>
<dbReference type="GO" id="GO:0005975">
    <property type="term" value="P:carbohydrate metabolic process"/>
    <property type="evidence" value="ECO:0007669"/>
    <property type="project" value="InterPro"/>
</dbReference>